<feature type="region of interest" description="Disordered" evidence="1">
    <location>
        <begin position="29"/>
        <end position="50"/>
    </location>
</feature>
<dbReference type="Proteomes" id="UP000010472">
    <property type="component" value="Chromosome"/>
</dbReference>
<evidence type="ECO:0000256" key="2">
    <source>
        <dbReference type="SAM" id="SignalP"/>
    </source>
</evidence>
<name>K9VZ53_9CYAN</name>
<protein>
    <recommendedName>
        <fullName evidence="5">WD40 repeat-containing protein</fullName>
    </recommendedName>
</protein>
<proteinExistence type="predicted"/>
<feature type="chain" id="PRO_5003937849" description="WD40 repeat-containing protein" evidence="2">
    <location>
        <begin position="21"/>
        <end position="378"/>
    </location>
</feature>
<evidence type="ECO:0000313" key="3">
    <source>
        <dbReference type="EMBL" id="AFZ13408.1"/>
    </source>
</evidence>
<reference evidence="3 4" key="1">
    <citation type="submission" date="2012-06" db="EMBL/GenBank/DDBJ databases">
        <title>Finished chromosome of genome of Crinalium epipsammum PCC 9333.</title>
        <authorList>
            <consortium name="US DOE Joint Genome Institute"/>
            <person name="Gugger M."/>
            <person name="Coursin T."/>
            <person name="Rippka R."/>
            <person name="Tandeau De Marsac N."/>
            <person name="Huntemann M."/>
            <person name="Wei C.-L."/>
            <person name="Han J."/>
            <person name="Detter J.C."/>
            <person name="Han C."/>
            <person name="Tapia R."/>
            <person name="Davenport K."/>
            <person name="Daligault H."/>
            <person name="Erkkila T."/>
            <person name="Gu W."/>
            <person name="Munk A.C.C."/>
            <person name="Teshima H."/>
            <person name="Xu Y."/>
            <person name="Chain P."/>
            <person name="Chen A."/>
            <person name="Krypides N."/>
            <person name="Mavromatis K."/>
            <person name="Markowitz V."/>
            <person name="Szeto E."/>
            <person name="Ivanova N."/>
            <person name="Mikhailova N."/>
            <person name="Ovchinnikova G."/>
            <person name="Pagani I."/>
            <person name="Pati A."/>
            <person name="Goodwin L."/>
            <person name="Peters L."/>
            <person name="Pitluck S."/>
            <person name="Woyke T."/>
            <person name="Kerfeld C."/>
        </authorList>
    </citation>
    <scope>NUCLEOTIDE SEQUENCE [LARGE SCALE GENOMIC DNA]</scope>
    <source>
        <strain evidence="3 4">PCC 9333</strain>
    </source>
</reference>
<dbReference type="SUPFAM" id="SSF69322">
    <property type="entry name" value="Tricorn protease domain 2"/>
    <property type="match status" value="1"/>
</dbReference>
<dbReference type="HOGENOM" id="CLU_061975_0_0_3"/>
<dbReference type="STRING" id="1173022.Cri9333_2542"/>
<sequence length="378" mass="41270">MKAVLLSVLVSCAIAPQALAQQIPKTAISAKPNSSKTAQQKTAPTKSWSNPTLRISLPTTATKLKFSKDGKTLFTNGANEQSAELWSLTSGKRISAFPATPGFTFCDVALSPDGQFAAGLMYSGYAPTSTKRNIELLVWNLKTGQSQWVRPIQNHAIKPADTQFCQVEFSPNSRLLATSITTPSNKLQSGVRIWNVLQGTLQQVTPGAVVPYMNRFAFSPDSSVLGFVTKVKGNSQLHLWNLNTRKLQAKLQAVHEGNLLSIIDIVFSPNQQDVMAFSYDGGISNYISRWQIKTGKLQRKSELSIDRTASLLALSPDGQTYVYGSDVIGYYIGNFQTNKSFPFPQSLSPTSGLTRMVFSPDGQQMAIVSNNQTINVIH</sequence>
<feature type="signal peptide" evidence="2">
    <location>
        <begin position="1"/>
        <end position="20"/>
    </location>
</feature>
<gene>
    <name evidence="3" type="ORF">Cri9333_2542</name>
</gene>
<dbReference type="KEGG" id="cep:Cri9333_2542"/>
<dbReference type="RefSeq" id="WP_015203522.1">
    <property type="nucleotide sequence ID" value="NC_019753.1"/>
</dbReference>
<evidence type="ECO:0000256" key="1">
    <source>
        <dbReference type="SAM" id="MobiDB-lite"/>
    </source>
</evidence>
<dbReference type="PANTHER" id="PTHR19879">
    <property type="entry name" value="TRANSCRIPTION INITIATION FACTOR TFIID"/>
    <property type="match status" value="1"/>
</dbReference>
<dbReference type="AlphaFoldDB" id="K9VZ53"/>
<dbReference type="InterPro" id="IPR015943">
    <property type="entry name" value="WD40/YVTN_repeat-like_dom_sf"/>
</dbReference>
<accession>K9VZ53</accession>
<evidence type="ECO:0008006" key="5">
    <source>
        <dbReference type="Google" id="ProtNLM"/>
    </source>
</evidence>
<dbReference type="eggNOG" id="COG0823">
    <property type="taxonomic scope" value="Bacteria"/>
</dbReference>
<dbReference type="Gene3D" id="2.130.10.10">
    <property type="entry name" value="YVTN repeat-like/Quinoprotein amine dehydrogenase"/>
    <property type="match status" value="2"/>
</dbReference>
<organism evidence="3 4">
    <name type="scientific">Crinalium epipsammum PCC 9333</name>
    <dbReference type="NCBI Taxonomy" id="1173022"/>
    <lineage>
        <taxon>Bacteria</taxon>
        <taxon>Bacillati</taxon>
        <taxon>Cyanobacteriota</taxon>
        <taxon>Cyanophyceae</taxon>
        <taxon>Gomontiellales</taxon>
        <taxon>Gomontiellaceae</taxon>
        <taxon>Crinalium</taxon>
    </lineage>
</organism>
<dbReference type="PANTHER" id="PTHR19879:SF9">
    <property type="entry name" value="TRANSCRIPTION INITIATION FACTOR TFIID SUBUNIT 5"/>
    <property type="match status" value="1"/>
</dbReference>
<feature type="compositionally biased region" description="Polar residues" evidence="1">
    <location>
        <begin position="31"/>
        <end position="50"/>
    </location>
</feature>
<keyword evidence="4" id="KW-1185">Reference proteome</keyword>
<dbReference type="EMBL" id="CP003620">
    <property type="protein sequence ID" value="AFZ13408.1"/>
    <property type="molecule type" value="Genomic_DNA"/>
</dbReference>
<evidence type="ECO:0000313" key="4">
    <source>
        <dbReference type="Proteomes" id="UP000010472"/>
    </source>
</evidence>
<keyword evidence="2" id="KW-0732">Signal</keyword>